<dbReference type="PANTHER" id="PTHR46424:SF1">
    <property type="entry name" value="UBX DOMAIN-CONTAINING PROTEIN 4"/>
    <property type="match status" value="1"/>
</dbReference>
<evidence type="ECO:0000256" key="5">
    <source>
        <dbReference type="ARBA" id="ARBA00046062"/>
    </source>
</evidence>
<evidence type="ECO:0000256" key="4">
    <source>
        <dbReference type="ARBA" id="ARBA00041575"/>
    </source>
</evidence>
<dbReference type="GeneID" id="34607299"/>
<dbReference type="PROSITE" id="PS50033">
    <property type="entry name" value="UBX"/>
    <property type="match status" value="1"/>
</dbReference>
<feature type="compositionally biased region" description="Polar residues" evidence="6">
    <location>
        <begin position="234"/>
        <end position="254"/>
    </location>
</feature>
<feature type="domain" description="UBX" evidence="7">
    <location>
        <begin position="248"/>
        <end position="330"/>
    </location>
</feature>
<dbReference type="CDD" id="cd01767">
    <property type="entry name" value="UBX"/>
    <property type="match status" value="1"/>
</dbReference>
<sequence>MFFEGSLQEGIALAVSEVKAVVCFVRDDTPTSSEWEDEYFAGEEQFAALLKAKSVLLRLSAGSQEVGFLTSFCPIAKFPAVVVIRNGMLREYIIPDITKDDFRRRLTAALEEQPPPPVVPEPVRLSQQQTEGGNAPEMVPVPRPAVSSHQAPQPSPASSTTRESQPRDNGVEKKTESTEQSKKSKFTKNPSPATQKSVQPKQERQVTSAAAKQNKVTRDSSPQVSKPKSPPINIHSSLPQTPQETGPSPPTQYRLSVRLFDGSSVRSSFSPSQTIRRHVRPWLEEQLAGESRPFNLKHILTPLPNRNLTIAEEEQTLQELGLGPTASLVMVPISSYTEAYTGSESSLPVRGAYAAYGLVSSAVVTVSGLVGSFLGYGQTQPPPSESQPVPETQSTPSMGGASRPRPYNTSRGPHIRTLRDQYDERNNSQFYNGNQLNFEPQDE</sequence>
<comment type="subcellular location">
    <subcellularLocation>
        <location evidence="1">Endoplasmic reticulum membrane</location>
        <topology evidence="1">Peripheral membrane protein</topology>
    </subcellularLocation>
</comment>
<evidence type="ECO:0000256" key="2">
    <source>
        <dbReference type="ARBA" id="ARBA00023230"/>
    </source>
</evidence>
<feature type="region of interest" description="Disordered" evidence="6">
    <location>
        <begin position="377"/>
        <end position="443"/>
    </location>
</feature>
<evidence type="ECO:0000256" key="3">
    <source>
        <dbReference type="ARBA" id="ARBA00038812"/>
    </source>
</evidence>
<dbReference type="RefSeq" id="XP_022577934.1">
    <property type="nucleotide sequence ID" value="XM_022720834.1"/>
</dbReference>
<evidence type="ECO:0000313" key="8">
    <source>
        <dbReference type="EMBL" id="OJJ43424.1"/>
    </source>
</evidence>
<organism evidence="8 9">
    <name type="scientific">Penicilliopsis zonata CBS 506.65</name>
    <dbReference type="NCBI Taxonomy" id="1073090"/>
    <lineage>
        <taxon>Eukaryota</taxon>
        <taxon>Fungi</taxon>
        <taxon>Dikarya</taxon>
        <taxon>Ascomycota</taxon>
        <taxon>Pezizomycotina</taxon>
        <taxon>Eurotiomycetes</taxon>
        <taxon>Eurotiomycetidae</taxon>
        <taxon>Eurotiales</taxon>
        <taxon>Aspergillaceae</taxon>
        <taxon>Penicilliopsis</taxon>
    </lineage>
</organism>
<dbReference type="InterPro" id="IPR029071">
    <property type="entry name" value="Ubiquitin-like_domsf"/>
</dbReference>
<feature type="compositionally biased region" description="Polar residues" evidence="6">
    <location>
        <begin position="189"/>
        <end position="211"/>
    </location>
</feature>
<dbReference type="EMBL" id="KV878352">
    <property type="protein sequence ID" value="OJJ43424.1"/>
    <property type="molecule type" value="Genomic_DNA"/>
</dbReference>
<name>A0A1L9S8E6_9EURO</name>
<feature type="compositionally biased region" description="Polar residues" evidence="6">
    <location>
        <begin position="427"/>
        <end position="443"/>
    </location>
</feature>
<keyword evidence="2" id="KW-0834">Unfolded protein response</keyword>
<accession>A0A1L9S8E6</accession>
<dbReference type="SMART" id="SM00166">
    <property type="entry name" value="UBX"/>
    <property type="match status" value="1"/>
</dbReference>
<feature type="compositionally biased region" description="Basic and acidic residues" evidence="6">
    <location>
        <begin position="417"/>
        <end position="426"/>
    </location>
</feature>
<evidence type="ECO:0000256" key="6">
    <source>
        <dbReference type="SAM" id="MobiDB-lite"/>
    </source>
</evidence>
<keyword evidence="9" id="KW-1185">Reference proteome</keyword>
<dbReference type="Pfam" id="PF23187">
    <property type="entry name" value="UBX7_N"/>
    <property type="match status" value="1"/>
</dbReference>
<dbReference type="InterPro" id="IPR001012">
    <property type="entry name" value="UBX_dom"/>
</dbReference>
<feature type="compositionally biased region" description="Low complexity" evidence="6">
    <location>
        <begin position="144"/>
        <end position="159"/>
    </location>
</feature>
<comment type="function">
    <text evidence="5">Involved in endoplasmic reticulum-associated protein degradation (ERAD). Acts as a platform to recruit both UBQLN1 and VCP to the ER during ERAD.</text>
</comment>
<dbReference type="SUPFAM" id="SSF54236">
    <property type="entry name" value="Ubiquitin-like"/>
    <property type="match status" value="1"/>
</dbReference>
<dbReference type="STRING" id="1073090.A0A1L9S8E6"/>
<dbReference type="Proteomes" id="UP000184188">
    <property type="component" value="Unassembled WGS sequence"/>
</dbReference>
<protein>
    <recommendedName>
        <fullName evidence="4">UBX domain-containing protein 2</fullName>
    </recommendedName>
</protein>
<feature type="region of interest" description="Disordered" evidence="6">
    <location>
        <begin position="111"/>
        <end position="254"/>
    </location>
</feature>
<dbReference type="Gene3D" id="3.10.20.90">
    <property type="entry name" value="Phosphatidylinositol 3-kinase Catalytic Subunit, Chain A, domain 1"/>
    <property type="match status" value="1"/>
</dbReference>
<dbReference type="VEuPathDB" id="FungiDB:ASPZODRAFT_103401"/>
<dbReference type="GO" id="GO:0036503">
    <property type="term" value="P:ERAD pathway"/>
    <property type="evidence" value="ECO:0007669"/>
    <property type="project" value="TreeGrafter"/>
</dbReference>
<evidence type="ECO:0000256" key="1">
    <source>
        <dbReference type="ARBA" id="ARBA00004406"/>
    </source>
</evidence>
<gene>
    <name evidence="8" type="ORF">ASPZODRAFT_103401</name>
</gene>
<feature type="compositionally biased region" description="Basic and acidic residues" evidence="6">
    <location>
        <begin position="164"/>
        <end position="182"/>
    </location>
</feature>
<dbReference type="OrthoDB" id="2445133at2759"/>
<dbReference type="Pfam" id="PF00789">
    <property type="entry name" value="UBX"/>
    <property type="match status" value="1"/>
</dbReference>
<dbReference type="InterPro" id="IPR036249">
    <property type="entry name" value="Thioredoxin-like_sf"/>
</dbReference>
<dbReference type="GO" id="GO:0005789">
    <property type="term" value="C:endoplasmic reticulum membrane"/>
    <property type="evidence" value="ECO:0007669"/>
    <property type="project" value="UniProtKB-SubCell"/>
</dbReference>
<evidence type="ECO:0000313" key="9">
    <source>
        <dbReference type="Proteomes" id="UP000184188"/>
    </source>
</evidence>
<reference evidence="9" key="1">
    <citation type="journal article" date="2017" name="Genome Biol.">
        <title>Comparative genomics reveals high biological diversity and specific adaptations in the industrially and medically important fungal genus Aspergillus.</title>
        <authorList>
            <person name="de Vries R.P."/>
            <person name="Riley R."/>
            <person name="Wiebenga A."/>
            <person name="Aguilar-Osorio G."/>
            <person name="Amillis S."/>
            <person name="Uchima C.A."/>
            <person name="Anderluh G."/>
            <person name="Asadollahi M."/>
            <person name="Askin M."/>
            <person name="Barry K."/>
            <person name="Battaglia E."/>
            <person name="Bayram O."/>
            <person name="Benocci T."/>
            <person name="Braus-Stromeyer S.A."/>
            <person name="Caldana C."/>
            <person name="Canovas D."/>
            <person name="Cerqueira G.C."/>
            <person name="Chen F."/>
            <person name="Chen W."/>
            <person name="Choi C."/>
            <person name="Clum A."/>
            <person name="Dos Santos R.A."/>
            <person name="Damasio A.R."/>
            <person name="Diallinas G."/>
            <person name="Emri T."/>
            <person name="Fekete E."/>
            <person name="Flipphi M."/>
            <person name="Freyberg S."/>
            <person name="Gallo A."/>
            <person name="Gournas C."/>
            <person name="Habgood R."/>
            <person name="Hainaut M."/>
            <person name="Harispe M.L."/>
            <person name="Henrissat B."/>
            <person name="Hilden K.S."/>
            <person name="Hope R."/>
            <person name="Hossain A."/>
            <person name="Karabika E."/>
            <person name="Karaffa L."/>
            <person name="Karanyi Z."/>
            <person name="Krasevec N."/>
            <person name="Kuo A."/>
            <person name="Kusch H."/>
            <person name="LaButti K."/>
            <person name="Lagendijk E.L."/>
            <person name="Lapidus A."/>
            <person name="Levasseur A."/>
            <person name="Lindquist E."/>
            <person name="Lipzen A."/>
            <person name="Logrieco A.F."/>
            <person name="MacCabe A."/>
            <person name="Maekelae M.R."/>
            <person name="Malavazi I."/>
            <person name="Melin P."/>
            <person name="Meyer V."/>
            <person name="Mielnichuk N."/>
            <person name="Miskei M."/>
            <person name="Molnar A.P."/>
            <person name="Mule G."/>
            <person name="Ngan C.Y."/>
            <person name="Orejas M."/>
            <person name="Orosz E."/>
            <person name="Ouedraogo J.P."/>
            <person name="Overkamp K.M."/>
            <person name="Park H.-S."/>
            <person name="Perrone G."/>
            <person name="Piumi F."/>
            <person name="Punt P.J."/>
            <person name="Ram A.F."/>
            <person name="Ramon A."/>
            <person name="Rauscher S."/>
            <person name="Record E."/>
            <person name="Riano-Pachon D.M."/>
            <person name="Robert V."/>
            <person name="Roehrig J."/>
            <person name="Ruller R."/>
            <person name="Salamov A."/>
            <person name="Salih N.S."/>
            <person name="Samson R.A."/>
            <person name="Sandor E."/>
            <person name="Sanguinetti M."/>
            <person name="Schuetze T."/>
            <person name="Sepcic K."/>
            <person name="Shelest E."/>
            <person name="Sherlock G."/>
            <person name="Sophianopoulou V."/>
            <person name="Squina F.M."/>
            <person name="Sun H."/>
            <person name="Susca A."/>
            <person name="Todd R.B."/>
            <person name="Tsang A."/>
            <person name="Unkles S.E."/>
            <person name="van de Wiele N."/>
            <person name="van Rossen-Uffink D."/>
            <person name="Oliveira J.V."/>
            <person name="Vesth T.C."/>
            <person name="Visser J."/>
            <person name="Yu J.-H."/>
            <person name="Zhou M."/>
            <person name="Andersen M.R."/>
            <person name="Archer D.B."/>
            <person name="Baker S.E."/>
            <person name="Benoit I."/>
            <person name="Brakhage A.A."/>
            <person name="Braus G.H."/>
            <person name="Fischer R."/>
            <person name="Frisvad J.C."/>
            <person name="Goldman G.H."/>
            <person name="Houbraken J."/>
            <person name="Oakley B."/>
            <person name="Pocsi I."/>
            <person name="Scazzocchio C."/>
            <person name="Seiboth B."/>
            <person name="vanKuyk P.A."/>
            <person name="Wortman J."/>
            <person name="Dyer P.S."/>
            <person name="Grigoriev I.V."/>
        </authorList>
    </citation>
    <scope>NUCLEOTIDE SEQUENCE [LARGE SCALE GENOMIC DNA]</scope>
    <source>
        <strain evidence="9">CBS 506.65</strain>
    </source>
</reference>
<comment type="subunit">
    <text evidence="3">Directly interacts with VCP. Interacts with UBQLN1. Forms a complex with VCP and UBQLN1.</text>
</comment>
<dbReference type="SUPFAM" id="SSF52833">
    <property type="entry name" value="Thioredoxin-like"/>
    <property type="match status" value="1"/>
</dbReference>
<dbReference type="AlphaFoldDB" id="A0A1L9S8E6"/>
<proteinExistence type="predicted"/>
<dbReference type="GO" id="GO:0006986">
    <property type="term" value="P:response to unfolded protein"/>
    <property type="evidence" value="ECO:0007669"/>
    <property type="project" value="UniProtKB-KW"/>
</dbReference>
<dbReference type="PANTHER" id="PTHR46424">
    <property type="entry name" value="UBX DOMAIN-CONTAINING PROTEIN 4"/>
    <property type="match status" value="1"/>
</dbReference>
<evidence type="ECO:0000259" key="7">
    <source>
        <dbReference type="PROSITE" id="PS50033"/>
    </source>
</evidence>